<proteinExistence type="predicted"/>
<evidence type="ECO:0000313" key="2">
    <source>
        <dbReference type="EMBL" id="MFD1001433.1"/>
    </source>
</evidence>
<dbReference type="Proteomes" id="UP001597112">
    <property type="component" value="Unassembled WGS sequence"/>
</dbReference>
<name>A0ABW3K623_9BACT</name>
<feature type="signal peptide" evidence="1">
    <location>
        <begin position="1"/>
        <end position="21"/>
    </location>
</feature>
<organism evidence="2 3">
    <name type="scientific">Ohtaekwangia kribbensis</name>
    <dbReference type="NCBI Taxonomy" id="688913"/>
    <lineage>
        <taxon>Bacteria</taxon>
        <taxon>Pseudomonadati</taxon>
        <taxon>Bacteroidota</taxon>
        <taxon>Cytophagia</taxon>
        <taxon>Cytophagales</taxon>
        <taxon>Fulvivirgaceae</taxon>
        <taxon>Ohtaekwangia</taxon>
    </lineage>
</organism>
<reference evidence="3" key="1">
    <citation type="journal article" date="2019" name="Int. J. Syst. Evol. Microbiol.">
        <title>The Global Catalogue of Microorganisms (GCM) 10K type strain sequencing project: providing services to taxonomists for standard genome sequencing and annotation.</title>
        <authorList>
            <consortium name="The Broad Institute Genomics Platform"/>
            <consortium name="The Broad Institute Genome Sequencing Center for Infectious Disease"/>
            <person name="Wu L."/>
            <person name="Ma J."/>
        </authorList>
    </citation>
    <scope>NUCLEOTIDE SEQUENCE [LARGE SCALE GENOMIC DNA]</scope>
    <source>
        <strain evidence="3">CCUG 58938</strain>
    </source>
</reference>
<accession>A0ABW3K623</accession>
<sequence length="273" mass="32433">MRSIFLSGFIILFLVSHPLLAQLAADDESKLYAETKQVNQFFRRFNGEENEKGDRYYPKDKLYRNEKLRRKYIGMLFDADNRGISNDLKVQFAKEVLEKPVLLDFHGGNWYSEVHTTFTMNGKNQTVILFMELEKDHLGSKWVISKVHAGMFDPYFQRDTLRVGKFIHPLSHELDFMNLRKAFANDSVSQFTVKRFVPDHLSLFLYEIKKGNLKFKTVEEVKFHFFQVSGWYFELSEFNRPGYNTGWLISNLVKLNNDTEKNLLRKFLYYERK</sequence>
<feature type="chain" id="PRO_5046243480" evidence="1">
    <location>
        <begin position="22"/>
        <end position="273"/>
    </location>
</feature>
<dbReference type="EMBL" id="JBHTKA010000007">
    <property type="protein sequence ID" value="MFD1001433.1"/>
    <property type="molecule type" value="Genomic_DNA"/>
</dbReference>
<comment type="caution">
    <text evidence="2">The sequence shown here is derived from an EMBL/GenBank/DDBJ whole genome shotgun (WGS) entry which is preliminary data.</text>
</comment>
<gene>
    <name evidence="2" type="ORF">ACFQ21_19045</name>
</gene>
<keyword evidence="3" id="KW-1185">Reference proteome</keyword>
<evidence type="ECO:0000313" key="3">
    <source>
        <dbReference type="Proteomes" id="UP001597112"/>
    </source>
</evidence>
<dbReference type="RefSeq" id="WP_377581214.1">
    <property type="nucleotide sequence ID" value="NZ_JBHTKA010000007.1"/>
</dbReference>
<evidence type="ECO:0000256" key="1">
    <source>
        <dbReference type="SAM" id="SignalP"/>
    </source>
</evidence>
<keyword evidence="1" id="KW-0732">Signal</keyword>
<protein>
    <submittedName>
        <fullName evidence="2">Uncharacterized protein</fullName>
    </submittedName>
</protein>